<dbReference type="InterPro" id="IPR019734">
    <property type="entry name" value="TPR_rpt"/>
</dbReference>
<keyword evidence="2" id="KW-1185">Reference proteome</keyword>
<reference evidence="1 2" key="1">
    <citation type="submission" date="2018-10" db="EMBL/GenBank/DDBJ databases">
        <title>Genomic Encyclopedia of Archaeal and Bacterial Type Strains, Phase II (KMG-II): from individual species to whole genera.</title>
        <authorList>
            <person name="Goeker M."/>
        </authorList>
    </citation>
    <scope>NUCLEOTIDE SEQUENCE [LARGE SCALE GENOMIC DNA]</scope>
    <source>
        <strain evidence="1 2">DSM 19839</strain>
    </source>
</reference>
<comment type="caution">
    <text evidence="1">The sequence shown here is derived from an EMBL/GenBank/DDBJ whole genome shotgun (WGS) entry which is preliminary data.</text>
</comment>
<dbReference type="PANTHER" id="PTHR12558">
    <property type="entry name" value="CELL DIVISION CYCLE 16,23,27"/>
    <property type="match status" value="1"/>
</dbReference>
<dbReference type="Gene3D" id="1.25.40.10">
    <property type="entry name" value="Tetratricopeptide repeat domain"/>
    <property type="match status" value="3"/>
</dbReference>
<sequence length="594" mass="68573">MRCFLYIALFFIGIQSVFCQSDELAQKFLDQGEYAKALSVYQNLVKESPGNSNYFMGLVNSHQQLENFDEAEVLLQERLKVTNNNPSILIELGHNFELQNKPEFAKKLYTEALNALNEKSNYAYSIARNFEKYSLLDYAEQAYVLGMQLNPEMNFELPLARIYGEQGKLDEMFAAYLELITKQPDMSISLMREFDRYILEDASNLANIALRKQLLQKLQKTQDLTYSELLAWLFIQQKDFDKAFLQEKAIFKRNNQDLQRIIQLTVIAKSEDDIETAKEIVSFIIAETTSPTILIQANQLLLDMKLSTVKESDFKELKKDYEKVLLEFGTGLETMAIQIDFANFLAFRVGEIGEAKQLLDTLSKSQLNNFQQAAIKMTLADILVLDQKFNQALIYYSQIQSLVKNNEIAQNARFKVAKTSYFKGDFNWALTQLNVLKASTTQLIANDALELSLLIKENSLEDSTQTALKLYAKADLLAFQNKTEEAIEVLNDILQNHKGEKIEDEALLKQAELFKMSENWKQAENNYLKILEFYGKDILADNATFLLAELYKDQLKNPEQAKQYYEQIIFNFPDSIYYVDARKKFRALRGDELE</sequence>
<dbReference type="SMART" id="SM00028">
    <property type="entry name" value="TPR"/>
    <property type="match status" value="8"/>
</dbReference>
<proteinExistence type="predicted"/>
<protein>
    <submittedName>
        <fullName evidence="1">Tetratricopeptide repeat protein</fullName>
    </submittedName>
</protein>
<dbReference type="SUPFAM" id="SSF48452">
    <property type="entry name" value="TPR-like"/>
    <property type="match status" value="2"/>
</dbReference>
<dbReference type="Proteomes" id="UP000276282">
    <property type="component" value="Unassembled WGS sequence"/>
</dbReference>
<organism evidence="1 2">
    <name type="scientific">Gillisia mitskevichiae</name>
    <dbReference type="NCBI Taxonomy" id="270921"/>
    <lineage>
        <taxon>Bacteria</taxon>
        <taxon>Pseudomonadati</taxon>
        <taxon>Bacteroidota</taxon>
        <taxon>Flavobacteriia</taxon>
        <taxon>Flavobacteriales</taxon>
        <taxon>Flavobacteriaceae</taxon>
        <taxon>Gillisia</taxon>
    </lineage>
</organism>
<evidence type="ECO:0000313" key="1">
    <source>
        <dbReference type="EMBL" id="RKS55746.1"/>
    </source>
</evidence>
<dbReference type="EMBL" id="RBLG01000001">
    <property type="protein sequence ID" value="RKS55746.1"/>
    <property type="molecule type" value="Genomic_DNA"/>
</dbReference>
<dbReference type="SUPFAM" id="SSF81901">
    <property type="entry name" value="HCP-like"/>
    <property type="match status" value="1"/>
</dbReference>
<name>A0A495PYS6_9FLAO</name>
<dbReference type="InterPro" id="IPR011990">
    <property type="entry name" value="TPR-like_helical_dom_sf"/>
</dbReference>
<dbReference type="OrthoDB" id="9763354at2"/>
<dbReference type="Pfam" id="PF13174">
    <property type="entry name" value="TPR_6"/>
    <property type="match status" value="1"/>
</dbReference>
<dbReference type="PANTHER" id="PTHR12558:SF13">
    <property type="entry name" value="CELL DIVISION CYCLE PROTEIN 27 HOMOLOG"/>
    <property type="match status" value="1"/>
</dbReference>
<dbReference type="AlphaFoldDB" id="A0A495PYS6"/>
<gene>
    <name evidence="1" type="ORF">BC962_0716</name>
</gene>
<dbReference type="Pfam" id="PF14559">
    <property type="entry name" value="TPR_19"/>
    <property type="match status" value="1"/>
</dbReference>
<evidence type="ECO:0000313" key="2">
    <source>
        <dbReference type="Proteomes" id="UP000276282"/>
    </source>
</evidence>
<accession>A0A495PYS6</accession>